<dbReference type="Gene3D" id="1.25.40.10">
    <property type="entry name" value="Tetratricopeptide repeat domain"/>
    <property type="match status" value="2"/>
</dbReference>
<dbReference type="PANTHER" id="PTHR45613">
    <property type="entry name" value="PENTATRICOPEPTIDE REPEAT-CONTAINING PROTEIN"/>
    <property type="match status" value="1"/>
</dbReference>
<organism evidence="3 4">
    <name type="scientific">Chrysochromulina tobinii</name>
    <dbReference type="NCBI Taxonomy" id="1460289"/>
    <lineage>
        <taxon>Eukaryota</taxon>
        <taxon>Haptista</taxon>
        <taxon>Haptophyta</taxon>
        <taxon>Prymnesiophyceae</taxon>
        <taxon>Prymnesiales</taxon>
        <taxon>Chrysochromulinaceae</taxon>
        <taxon>Chrysochromulina</taxon>
    </lineage>
</organism>
<dbReference type="AlphaFoldDB" id="A0A0M0K4N5"/>
<proteinExistence type="predicted"/>
<feature type="chain" id="PRO_5011955235" evidence="2">
    <location>
        <begin position="16"/>
        <end position="576"/>
    </location>
</feature>
<dbReference type="EMBL" id="JWZX01001431">
    <property type="protein sequence ID" value="KOO33769.1"/>
    <property type="molecule type" value="Genomic_DNA"/>
</dbReference>
<keyword evidence="4" id="KW-1185">Reference proteome</keyword>
<dbReference type="Pfam" id="PF01535">
    <property type="entry name" value="PPR"/>
    <property type="match status" value="2"/>
</dbReference>
<evidence type="ECO:0000256" key="2">
    <source>
        <dbReference type="SAM" id="SignalP"/>
    </source>
</evidence>
<evidence type="ECO:0000256" key="1">
    <source>
        <dbReference type="PROSITE-ProRule" id="PRU00708"/>
    </source>
</evidence>
<protein>
    <submittedName>
        <fullName evidence="3">Pentatricopeptide repeat-containing</fullName>
    </submittedName>
</protein>
<dbReference type="PROSITE" id="PS51375">
    <property type="entry name" value="PPR"/>
    <property type="match status" value="4"/>
</dbReference>
<gene>
    <name evidence="3" type="ORF">Ctob_014459</name>
</gene>
<dbReference type="Pfam" id="PF13041">
    <property type="entry name" value="PPR_2"/>
    <property type="match status" value="2"/>
</dbReference>
<dbReference type="Proteomes" id="UP000037460">
    <property type="component" value="Unassembled WGS sequence"/>
</dbReference>
<dbReference type="OrthoDB" id="44725at2759"/>
<feature type="repeat" description="PPR" evidence="1">
    <location>
        <begin position="233"/>
        <end position="263"/>
    </location>
</feature>
<feature type="repeat" description="PPR" evidence="1">
    <location>
        <begin position="163"/>
        <end position="197"/>
    </location>
</feature>
<accession>A0A0M0K4N5</accession>
<feature type="repeat" description="PPR" evidence="1">
    <location>
        <begin position="198"/>
        <end position="232"/>
    </location>
</feature>
<evidence type="ECO:0000313" key="3">
    <source>
        <dbReference type="EMBL" id="KOO33769.1"/>
    </source>
</evidence>
<name>A0A0M0K4N5_9EUKA</name>
<evidence type="ECO:0000313" key="4">
    <source>
        <dbReference type="Proteomes" id="UP000037460"/>
    </source>
</evidence>
<feature type="repeat" description="PPR" evidence="1">
    <location>
        <begin position="307"/>
        <end position="346"/>
    </location>
</feature>
<dbReference type="InterPro" id="IPR011990">
    <property type="entry name" value="TPR-like_helical_dom_sf"/>
</dbReference>
<reference evidence="4" key="1">
    <citation type="journal article" date="2015" name="PLoS Genet.">
        <title>Genome Sequence and Transcriptome Analyses of Chrysochromulina tobin: Metabolic Tools for Enhanced Algal Fitness in the Prominent Order Prymnesiales (Haptophyceae).</title>
        <authorList>
            <person name="Hovde B.T."/>
            <person name="Deodato C.R."/>
            <person name="Hunsperger H.M."/>
            <person name="Ryken S.A."/>
            <person name="Yost W."/>
            <person name="Jha R.K."/>
            <person name="Patterson J."/>
            <person name="Monnat R.J. Jr."/>
            <person name="Barlow S.B."/>
            <person name="Starkenburg S.R."/>
            <person name="Cattolico R.A."/>
        </authorList>
    </citation>
    <scope>NUCLEOTIDE SEQUENCE</scope>
    <source>
        <strain evidence="4">CCMP291</strain>
    </source>
</reference>
<dbReference type="NCBIfam" id="TIGR00756">
    <property type="entry name" value="PPR"/>
    <property type="match status" value="4"/>
</dbReference>
<sequence>MVLELLLLLLPHVAAASVAAPAWQLTTPLRRHAPPQLALAPAEVRPRRRQQREDARVAVRFVPSFKAAQRARGVVHGSGDSSEYVVTPRASPAEIRAMLNGLCSTGQLEPAISLLAHRLATSARGSDAEGLSSIVLNACANAGRMDLTRGVLTAMREHHVPIGLLTFCILIKGYGRAGDVDRVTRTYTAMQQLRLAPDLATLNALLDAYARNGRLAEAEGVLVEMDKAAVEPSSRTYNTLIKGYSNAHRLQEAFGVVRRMRSALGPNGPNEVTYSTLIHACVRDGQLGRARTILSWLGDDANPLRPDVWAYTALLRGLLADSGGGARRVDEALALLDEMLKLGVSPNEATVSTLITGCFDRGNVPRALQAFQTAKKELPSLQLDKVTFGTLINGLTRPYGANNNVASARRALQLWAEMRLLGLAPDARIVTPLFDACTRHVGVETVLKLRVELVRMGWNVAALRPHDQVLIAALPSLKEVLRDQPKWEALGVRLPPTLGSEQAQLSLTMPALPTAVVPPAATSVPRAGRAEFEHDDGTEVPCVVEDDECAAQPASAGEEIWERHAWNSMDGSWRYI</sequence>
<comment type="caution">
    <text evidence="3">The sequence shown here is derived from an EMBL/GenBank/DDBJ whole genome shotgun (WGS) entry which is preliminary data.</text>
</comment>
<dbReference type="InterPro" id="IPR002885">
    <property type="entry name" value="PPR_rpt"/>
</dbReference>
<feature type="signal peptide" evidence="2">
    <location>
        <begin position="1"/>
        <end position="15"/>
    </location>
</feature>
<keyword evidence="2" id="KW-0732">Signal</keyword>
<dbReference type="PANTHER" id="PTHR45613:SF9">
    <property type="entry name" value="MITOCHONDRIAL GROUP I INTRON SPLICING FACTOR CCM1"/>
    <property type="match status" value="1"/>
</dbReference>